<dbReference type="PANTHER" id="PTHR43372">
    <property type="entry name" value="FATTY-ACID AMIDE HYDROLASE"/>
    <property type="match status" value="1"/>
</dbReference>
<dbReference type="EMBL" id="CALNXJ010000004">
    <property type="protein sequence ID" value="CAH3038386.1"/>
    <property type="molecule type" value="Genomic_DNA"/>
</dbReference>
<reference evidence="1 2" key="1">
    <citation type="submission" date="2022-05" db="EMBL/GenBank/DDBJ databases">
        <authorList>
            <consortium name="Genoscope - CEA"/>
            <person name="William W."/>
        </authorList>
    </citation>
    <scope>NUCLEOTIDE SEQUENCE [LARGE SCALE GENOMIC DNA]</scope>
</reference>
<dbReference type="GO" id="GO:0012505">
    <property type="term" value="C:endomembrane system"/>
    <property type="evidence" value="ECO:0007669"/>
    <property type="project" value="TreeGrafter"/>
</dbReference>
<comment type="caution">
    <text evidence="1">The sequence shown here is derived from an EMBL/GenBank/DDBJ whole genome shotgun (WGS) entry which is preliminary data.</text>
</comment>
<sequence>MSSNSVFQAPIHSYLQLPATKLASKIRRLEIGVEELLQVFIDRINAVNSSINAVVANRFSEALAEAREVDEELHKMTQIQRDELENEKPSAGCAIYRQRSFCGQRLA</sequence>
<organism evidence="1 2">
    <name type="scientific">Pocillopora meandrina</name>
    <dbReference type="NCBI Taxonomy" id="46732"/>
    <lineage>
        <taxon>Eukaryota</taxon>
        <taxon>Metazoa</taxon>
        <taxon>Cnidaria</taxon>
        <taxon>Anthozoa</taxon>
        <taxon>Hexacorallia</taxon>
        <taxon>Scleractinia</taxon>
        <taxon>Astrocoeniina</taxon>
        <taxon>Pocilloporidae</taxon>
        <taxon>Pocillopora</taxon>
    </lineage>
</organism>
<dbReference type="PANTHER" id="PTHR43372:SF4">
    <property type="entry name" value="FATTY-ACID AMIDE HYDROLASE 2"/>
    <property type="match status" value="1"/>
</dbReference>
<gene>
    <name evidence="1" type="ORF">PMEA_00021661</name>
</gene>
<dbReference type="AlphaFoldDB" id="A0AAU9VSW5"/>
<evidence type="ECO:0000313" key="1">
    <source>
        <dbReference type="EMBL" id="CAH3038386.1"/>
    </source>
</evidence>
<dbReference type="Gene3D" id="3.90.1300.10">
    <property type="entry name" value="Amidase signature (AS) domain"/>
    <property type="match status" value="1"/>
</dbReference>
<dbReference type="Proteomes" id="UP001159428">
    <property type="component" value="Unassembled WGS sequence"/>
</dbReference>
<protein>
    <submittedName>
        <fullName evidence="1">Uncharacterized protein</fullName>
    </submittedName>
</protein>
<dbReference type="InterPro" id="IPR052739">
    <property type="entry name" value="FAAH2"/>
</dbReference>
<dbReference type="InterPro" id="IPR036928">
    <property type="entry name" value="AS_sf"/>
</dbReference>
<keyword evidence="2" id="KW-1185">Reference proteome</keyword>
<accession>A0AAU9VSW5</accession>
<evidence type="ECO:0000313" key="2">
    <source>
        <dbReference type="Proteomes" id="UP001159428"/>
    </source>
</evidence>
<dbReference type="SUPFAM" id="SSF75304">
    <property type="entry name" value="Amidase signature (AS) enzymes"/>
    <property type="match status" value="1"/>
</dbReference>
<proteinExistence type="predicted"/>
<name>A0AAU9VSW5_9CNID</name>